<dbReference type="AlphaFoldDB" id="A0A8X6UE15"/>
<feature type="compositionally biased region" description="Polar residues" evidence="1">
    <location>
        <begin position="1"/>
        <end position="17"/>
    </location>
</feature>
<evidence type="ECO:0000313" key="3">
    <source>
        <dbReference type="Proteomes" id="UP000887013"/>
    </source>
</evidence>
<comment type="caution">
    <text evidence="2">The sequence shown here is derived from an EMBL/GenBank/DDBJ whole genome shotgun (WGS) entry which is preliminary data.</text>
</comment>
<gene>
    <name evidence="2" type="ORF">NPIL_255151</name>
</gene>
<accession>A0A8X6UE15</accession>
<dbReference type="EMBL" id="BMAW01028859">
    <property type="protein sequence ID" value="GFU09464.1"/>
    <property type="molecule type" value="Genomic_DNA"/>
</dbReference>
<name>A0A8X6UE15_NEPPI</name>
<proteinExistence type="predicted"/>
<evidence type="ECO:0000313" key="2">
    <source>
        <dbReference type="EMBL" id="GFU09464.1"/>
    </source>
</evidence>
<keyword evidence="3" id="KW-1185">Reference proteome</keyword>
<sequence>MKNTQIQTEQTKSTPPSARTRKVAPYRKVKKAPPESISGEQQESKHAKFKQLRPKAGCTAATYSEANLKNCLTSTYKLKYMSSNVWQYFANENTLARSTYLAISQTLRVSKSSAAGRQQMIKMATLLQMLPTAFEPAAFATEEYSRSLEAGNALHGTRPFPILKYCRGMGYQSLKTCLFSKSTRTRFGKRLEY</sequence>
<evidence type="ECO:0000256" key="1">
    <source>
        <dbReference type="SAM" id="MobiDB-lite"/>
    </source>
</evidence>
<protein>
    <submittedName>
        <fullName evidence="2">Uncharacterized protein</fullName>
    </submittedName>
</protein>
<feature type="compositionally biased region" description="Basic residues" evidence="1">
    <location>
        <begin position="19"/>
        <end position="31"/>
    </location>
</feature>
<organism evidence="2 3">
    <name type="scientific">Nephila pilipes</name>
    <name type="common">Giant wood spider</name>
    <name type="synonym">Nephila maculata</name>
    <dbReference type="NCBI Taxonomy" id="299642"/>
    <lineage>
        <taxon>Eukaryota</taxon>
        <taxon>Metazoa</taxon>
        <taxon>Ecdysozoa</taxon>
        <taxon>Arthropoda</taxon>
        <taxon>Chelicerata</taxon>
        <taxon>Arachnida</taxon>
        <taxon>Araneae</taxon>
        <taxon>Araneomorphae</taxon>
        <taxon>Entelegynae</taxon>
        <taxon>Araneoidea</taxon>
        <taxon>Nephilidae</taxon>
        <taxon>Nephila</taxon>
    </lineage>
</organism>
<dbReference type="Proteomes" id="UP000887013">
    <property type="component" value="Unassembled WGS sequence"/>
</dbReference>
<reference evidence="2" key="1">
    <citation type="submission" date="2020-08" db="EMBL/GenBank/DDBJ databases">
        <title>Multicomponent nature underlies the extraordinary mechanical properties of spider dragline silk.</title>
        <authorList>
            <person name="Kono N."/>
            <person name="Nakamura H."/>
            <person name="Mori M."/>
            <person name="Yoshida Y."/>
            <person name="Ohtoshi R."/>
            <person name="Malay A.D."/>
            <person name="Moran D.A.P."/>
            <person name="Tomita M."/>
            <person name="Numata K."/>
            <person name="Arakawa K."/>
        </authorList>
    </citation>
    <scope>NUCLEOTIDE SEQUENCE</scope>
</reference>
<feature type="region of interest" description="Disordered" evidence="1">
    <location>
        <begin position="1"/>
        <end position="51"/>
    </location>
</feature>